<accession>A0ABM6LZI9</accession>
<organism evidence="2 3">
    <name type="scientific">Francisella halioticida</name>
    <dbReference type="NCBI Taxonomy" id="549298"/>
    <lineage>
        <taxon>Bacteria</taxon>
        <taxon>Pseudomonadati</taxon>
        <taxon>Pseudomonadota</taxon>
        <taxon>Gammaproteobacteria</taxon>
        <taxon>Thiotrichales</taxon>
        <taxon>Francisellaceae</taxon>
        <taxon>Francisella</taxon>
    </lineage>
</organism>
<keyword evidence="1" id="KW-0812">Transmembrane</keyword>
<evidence type="ECO:0000313" key="3">
    <source>
        <dbReference type="Proteomes" id="UP000249910"/>
    </source>
</evidence>
<keyword evidence="3" id="KW-1185">Reference proteome</keyword>
<reference evidence="2 3" key="1">
    <citation type="submission" date="2017-06" db="EMBL/GenBank/DDBJ databases">
        <title>Complete genome of Francisella halioticida.</title>
        <authorList>
            <person name="Sjodin A."/>
        </authorList>
    </citation>
    <scope>NUCLEOTIDE SEQUENCE [LARGE SCALE GENOMIC DNA]</scope>
    <source>
        <strain evidence="2 3">DSM 23729</strain>
    </source>
</reference>
<dbReference type="EMBL" id="CP022132">
    <property type="protein sequence ID" value="ASG67851.1"/>
    <property type="molecule type" value="Genomic_DNA"/>
</dbReference>
<keyword evidence="1" id="KW-0472">Membrane</keyword>
<dbReference type="Proteomes" id="UP000249910">
    <property type="component" value="Chromosome"/>
</dbReference>
<protein>
    <submittedName>
        <fullName evidence="2">Uncharacterized protein</fullName>
    </submittedName>
</protein>
<dbReference type="RefSeq" id="WP_088772370.1">
    <property type="nucleotide sequence ID" value="NZ_AP023082.1"/>
</dbReference>
<feature type="transmembrane region" description="Helical" evidence="1">
    <location>
        <begin position="26"/>
        <end position="44"/>
    </location>
</feature>
<evidence type="ECO:0000256" key="1">
    <source>
        <dbReference type="SAM" id="Phobius"/>
    </source>
</evidence>
<keyword evidence="1" id="KW-1133">Transmembrane helix</keyword>
<name>A0ABM6LZI9_9GAMM</name>
<evidence type="ECO:0000313" key="2">
    <source>
        <dbReference type="EMBL" id="ASG67851.1"/>
    </source>
</evidence>
<sequence>MAANTLIATYVLPKLLYKFQMKYQNIKVNIIIFAIICSLVFILIEKIKVKNNKLHFNKNLWLFFHLI</sequence>
<gene>
    <name evidence="2" type="ORF">CDV26_05125</name>
</gene>
<proteinExistence type="predicted"/>